<dbReference type="RefSeq" id="WP_143783896.1">
    <property type="nucleotide sequence ID" value="NZ_CP041616.1"/>
</dbReference>
<dbReference type="SUPFAM" id="SSF52540">
    <property type="entry name" value="P-loop containing nucleoside triphosphate hydrolases"/>
    <property type="match status" value="1"/>
</dbReference>
<evidence type="ECO:0008006" key="6">
    <source>
        <dbReference type="Google" id="ProtNLM"/>
    </source>
</evidence>
<dbReference type="KEGG" id="orz:FNH13_13530"/>
<dbReference type="InterPro" id="IPR050625">
    <property type="entry name" value="ParA/MinD_ATPase"/>
</dbReference>
<reference evidence="4 5" key="1">
    <citation type="submission" date="2019-07" db="EMBL/GenBank/DDBJ databases">
        <title>complete genome sequencing of Ornithinimicrobium sp. H23M54.</title>
        <authorList>
            <person name="Bae J.-W."/>
            <person name="Lee S.-Y."/>
        </authorList>
    </citation>
    <scope>NUCLEOTIDE SEQUENCE [LARGE SCALE GENOMIC DNA]</scope>
    <source>
        <strain evidence="4 5">H23M54</strain>
    </source>
</reference>
<evidence type="ECO:0000313" key="5">
    <source>
        <dbReference type="Proteomes" id="UP000315395"/>
    </source>
</evidence>
<feature type="compositionally biased region" description="Basic and acidic residues" evidence="3">
    <location>
        <begin position="165"/>
        <end position="175"/>
    </location>
</feature>
<gene>
    <name evidence="4" type="ORF">FNH13_13530</name>
</gene>
<dbReference type="AlphaFoldDB" id="A0A516GCH9"/>
<dbReference type="GO" id="GO:0051782">
    <property type="term" value="P:negative regulation of cell division"/>
    <property type="evidence" value="ECO:0007669"/>
    <property type="project" value="TreeGrafter"/>
</dbReference>
<dbReference type="InterPro" id="IPR027417">
    <property type="entry name" value="P-loop_NTPase"/>
</dbReference>
<dbReference type="EMBL" id="CP041616">
    <property type="protein sequence ID" value="QDO89221.1"/>
    <property type="molecule type" value="Genomic_DNA"/>
</dbReference>
<organism evidence="4 5">
    <name type="scientific">Ornithinimicrobium ciconiae</name>
    <dbReference type="NCBI Taxonomy" id="2594265"/>
    <lineage>
        <taxon>Bacteria</taxon>
        <taxon>Bacillati</taxon>
        <taxon>Actinomycetota</taxon>
        <taxon>Actinomycetes</taxon>
        <taxon>Micrococcales</taxon>
        <taxon>Ornithinimicrobiaceae</taxon>
        <taxon>Ornithinimicrobium</taxon>
    </lineage>
</organism>
<keyword evidence="1" id="KW-0547">Nucleotide-binding</keyword>
<dbReference type="OrthoDB" id="3217709at2"/>
<evidence type="ECO:0000256" key="3">
    <source>
        <dbReference type="SAM" id="MobiDB-lite"/>
    </source>
</evidence>
<dbReference type="GO" id="GO:0009898">
    <property type="term" value="C:cytoplasmic side of plasma membrane"/>
    <property type="evidence" value="ECO:0007669"/>
    <property type="project" value="TreeGrafter"/>
</dbReference>
<feature type="region of interest" description="Disordered" evidence="3">
    <location>
        <begin position="120"/>
        <end position="213"/>
    </location>
</feature>
<keyword evidence="5" id="KW-1185">Reference proteome</keyword>
<sequence length="493" mass="51058">MSLPLLTAVTPQYEAQLTSKLGSSSVVHVVRRCADLAELLGASAAGVGRVAVVSADLRGLDRGAVQDLIDRDVLVLGVHRPDDEADERMLRRWGVRVVLPADAAQPELDAGLLALISTDPTGSAPHGAEVDHAGAGDPVQGAGTTERARHSPSEQEGLSQARGRFPTEDVGEKAPGDTGAGGHGFGHDRTGDGLPGDGQTGVPGQGGADRPHDQGQVVVVWGPVGSPGRTTVAVNLAAEAAEPADPVMLVDLDTYGAAVAQVLAVLDEAPGVAAAARAADKGTLDRSTLTGCAPEVSPGLRVLTGMPRPDRWTELREHALQDVLAQCAATVTLTVVDIGFCLEADEELSFDTTAPRRNGAALAALEVADQVVVVGSADPVALQRLVRGLDQLAAVTSAPTTVVVNRLRPGAVGKDPGRRVREALRRFANVDDVVLVDEDQVGLDAAVLAGRTLREARPGSPARTGLRELAGRVTGRELAPRRGRGRQRRTADV</sequence>
<dbReference type="GO" id="GO:0005524">
    <property type="term" value="F:ATP binding"/>
    <property type="evidence" value="ECO:0007669"/>
    <property type="project" value="UniProtKB-KW"/>
</dbReference>
<name>A0A516GCH9_9MICO</name>
<dbReference type="GO" id="GO:0016887">
    <property type="term" value="F:ATP hydrolysis activity"/>
    <property type="evidence" value="ECO:0007669"/>
    <property type="project" value="TreeGrafter"/>
</dbReference>
<protein>
    <recommendedName>
        <fullName evidence="6">CobQ/CobB/MinD/ParA nucleotide binding domain-containing protein</fullName>
    </recommendedName>
</protein>
<dbReference type="PANTHER" id="PTHR43384:SF6">
    <property type="entry name" value="SEPTUM SITE-DETERMINING PROTEIN MIND HOMOLOG, CHLOROPLASTIC"/>
    <property type="match status" value="1"/>
</dbReference>
<evidence type="ECO:0000313" key="4">
    <source>
        <dbReference type="EMBL" id="QDO89221.1"/>
    </source>
</evidence>
<evidence type="ECO:0000256" key="1">
    <source>
        <dbReference type="ARBA" id="ARBA00022741"/>
    </source>
</evidence>
<dbReference type="PANTHER" id="PTHR43384">
    <property type="entry name" value="SEPTUM SITE-DETERMINING PROTEIN MIND HOMOLOG, CHLOROPLASTIC-RELATED"/>
    <property type="match status" value="1"/>
</dbReference>
<keyword evidence="2" id="KW-0067">ATP-binding</keyword>
<dbReference type="Proteomes" id="UP000315395">
    <property type="component" value="Chromosome"/>
</dbReference>
<accession>A0A516GCH9</accession>
<feature type="compositionally biased region" description="Gly residues" evidence="3">
    <location>
        <begin position="193"/>
        <end position="207"/>
    </location>
</feature>
<dbReference type="Gene3D" id="3.40.50.300">
    <property type="entry name" value="P-loop containing nucleotide triphosphate hydrolases"/>
    <property type="match status" value="1"/>
</dbReference>
<dbReference type="GO" id="GO:0005829">
    <property type="term" value="C:cytosol"/>
    <property type="evidence" value="ECO:0007669"/>
    <property type="project" value="TreeGrafter"/>
</dbReference>
<proteinExistence type="predicted"/>
<evidence type="ECO:0000256" key="2">
    <source>
        <dbReference type="ARBA" id="ARBA00022840"/>
    </source>
</evidence>